<sequence>SACCRWATFLRLPGNVLDSRRAMCRRHCSPEVASYWQTFCYLVATCRQARLGDRDYVKTCLLDV</sequence>
<reference evidence="1 2" key="1">
    <citation type="journal article" date="2018" name="Front. Plant Sci.">
        <title>Red Clover (Trifolium pratense) and Zigzag Clover (T. medium) - A Picture of Genomic Similarities and Differences.</title>
        <authorList>
            <person name="Dluhosova J."/>
            <person name="Istvanek J."/>
            <person name="Nedelnik J."/>
            <person name="Repkova J."/>
        </authorList>
    </citation>
    <scope>NUCLEOTIDE SEQUENCE [LARGE SCALE GENOMIC DNA]</scope>
    <source>
        <strain evidence="2">cv. 10/8</strain>
        <tissue evidence="1">Leaf</tissue>
    </source>
</reference>
<comment type="caution">
    <text evidence="1">The sequence shown here is derived from an EMBL/GenBank/DDBJ whole genome shotgun (WGS) entry which is preliminary data.</text>
</comment>
<feature type="non-terminal residue" evidence="1">
    <location>
        <position position="1"/>
    </location>
</feature>
<name>A0A392UJD2_9FABA</name>
<keyword evidence="2" id="KW-1185">Reference proteome</keyword>
<protein>
    <submittedName>
        <fullName evidence="1">Uncharacterized protein</fullName>
    </submittedName>
</protein>
<accession>A0A392UJD2</accession>
<dbReference type="EMBL" id="LXQA010845053">
    <property type="protein sequence ID" value="MCI73733.1"/>
    <property type="molecule type" value="Genomic_DNA"/>
</dbReference>
<evidence type="ECO:0000313" key="1">
    <source>
        <dbReference type="EMBL" id="MCI73733.1"/>
    </source>
</evidence>
<organism evidence="1 2">
    <name type="scientific">Trifolium medium</name>
    <dbReference type="NCBI Taxonomy" id="97028"/>
    <lineage>
        <taxon>Eukaryota</taxon>
        <taxon>Viridiplantae</taxon>
        <taxon>Streptophyta</taxon>
        <taxon>Embryophyta</taxon>
        <taxon>Tracheophyta</taxon>
        <taxon>Spermatophyta</taxon>
        <taxon>Magnoliopsida</taxon>
        <taxon>eudicotyledons</taxon>
        <taxon>Gunneridae</taxon>
        <taxon>Pentapetalae</taxon>
        <taxon>rosids</taxon>
        <taxon>fabids</taxon>
        <taxon>Fabales</taxon>
        <taxon>Fabaceae</taxon>
        <taxon>Papilionoideae</taxon>
        <taxon>50 kb inversion clade</taxon>
        <taxon>NPAAA clade</taxon>
        <taxon>Hologalegina</taxon>
        <taxon>IRL clade</taxon>
        <taxon>Trifolieae</taxon>
        <taxon>Trifolium</taxon>
    </lineage>
</organism>
<dbReference type="Proteomes" id="UP000265520">
    <property type="component" value="Unassembled WGS sequence"/>
</dbReference>
<dbReference type="AlphaFoldDB" id="A0A392UJD2"/>
<evidence type="ECO:0000313" key="2">
    <source>
        <dbReference type="Proteomes" id="UP000265520"/>
    </source>
</evidence>
<proteinExistence type="predicted"/>